<dbReference type="InterPro" id="IPR049625">
    <property type="entry name" value="Glyco_transf_61_cat"/>
</dbReference>
<feature type="region of interest" description="Disordered" evidence="4">
    <location>
        <begin position="50"/>
        <end position="86"/>
    </location>
</feature>
<evidence type="ECO:0000256" key="2">
    <source>
        <dbReference type="ARBA" id="ARBA00022679"/>
    </source>
</evidence>
<keyword evidence="3" id="KW-0325">Glycoprotein</keyword>
<dbReference type="Pfam" id="PF04577">
    <property type="entry name" value="Glyco_transf_61"/>
    <property type="match status" value="1"/>
</dbReference>
<sequence>MVSRRKTFGALIIGVVVLATMHNAVMMVRQAPLITAASPTTSIVSPIKQHITTSPSDGDEDALHAPPKHGHGGKHISKKHDAAHPTNDVPRMAWEFSDSLQRSSSVILQERGDDFLEQFDRFHASEAAQVEHHILDKTCGYMNAKQHHKLSKVDYSHRVKRKGEYSTMGLFEKVKDVAGNGKDMFSFGAPLPDLLNREPVQLSSEFDLSEPFGSWSTSFLPVNSSSVEHREEEQDGKKKHKSSKKSPNNNNWMHIFHPPQRLEPQPPPSAAMFHNAVVSHGHVVTCDGNVLTAGGCLWDFHLPAISSSKDVHKEAAAISLCDEWCKGYYHFTHEHLPRVAVVHRLLMERNDTKLVLSHSPTGFQRQFLSDILGIAPDQIVHGKAVLGHTVVYPTPMRCGNTFTSMLYLLRRIVYTRMDLGEGPTLADPNAKLKVLFAERKHLSRMPKNYPELKQRLMHEFESDVEFETTQGDTNARQQIELFHKADIVVGPHGANIANMMWMRHGTHVIEMASRRKGNMCYYATASRINVTHHLVMHNKGKDASYVLEYDYLQKHLKYAIAALKHAATAL</sequence>
<reference evidence="7" key="1">
    <citation type="submission" date="2015-09" db="EMBL/GenBank/DDBJ databases">
        <authorList>
            <consortium name="Pathogen Informatics"/>
        </authorList>
    </citation>
    <scope>NUCLEOTIDE SEQUENCE [LARGE SCALE GENOMIC DNA]</scope>
    <source>
        <strain evidence="7">Lake Konstanz</strain>
    </source>
</reference>
<dbReference type="InterPro" id="IPR007657">
    <property type="entry name" value="Glycosyltransferase_61"/>
</dbReference>
<dbReference type="Proteomes" id="UP000051952">
    <property type="component" value="Unassembled WGS sequence"/>
</dbReference>
<dbReference type="GO" id="GO:0016757">
    <property type="term" value="F:glycosyltransferase activity"/>
    <property type="evidence" value="ECO:0007669"/>
    <property type="project" value="UniProtKB-KW"/>
</dbReference>
<keyword evidence="7" id="KW-1185">Reference proteome</keyword>
<evidence type="ECO:0000259" key="5">
    <source>
        <dbReference type="Pfam" id="PF04577"/>
    </source>
</evidence>
<name>A0A0S4JQN3_BODSA</name>
<evidence type="ECO:0000256" key="1">
    <source>
        <dbReference type="ARBA" id="ARBA00022676"/>
    </source>
</evidence>
<evidence type="ECO:0000313" key="6">
    <source>
        <dbReference type="EMBL" id="CUG92655.1"/>
    </source>
</evidence>
<feature type="compositionally biased region" description="Basic and acidic residues" evidence="4">
    <location>
        <begin position="227"/>
        <end position="236"/>
    </location>
</feature>
<dbReference type="EMBL" id="CYKH01002074">
    <property type="protein sequence ID" value="CUG92655.1"/>
    <property type="molecule type" value="Genomic_DNA"/>
</dbReference>
<feature type="region of interest" description="Disordered" evidence="4">
    <location>
        <begin position="225"/>
        <end position="257"/>
    </location>
</feature>
<dbReference type="VEuPathDB" id="TriTrypDB:BSAL_38700"/>
<evidence type="ECO:0000256" key="4">
    <source>
        <dbReference type="SAM" id="MobiDB-lite"/>
    </source>
</evidence>
<feature type="domain" description="Glycosyltransferase 61 catalytic" evidence="5">
    <location>
        <begin position="328"/>
        <end position="509"/>
    </location>
</feature>
<keyword evidence="2" id="KW-0808">Transferase</keyword>
<keyword evidence="1" id="KW-0328">Glycosyltransferase</keyword>
<feature type="compositionally biased region" description="Basic residues" evidence="4">
    <location>
        <begin position="66"/>
        <end position="78"/>
    </location>
</feature>
<accession>A0A0S4JQN3</accession>
<protein>
    <submittedName>
        <fullName evidence="6">Membrane-associated protein, putative</fullName>
    </submittedName>
</protein>
<dbReference type="PANTHER" id="PTHR20961">
    <property type="entry name" value="GLYCOSYLTRANSFERASE"/>
    <property type="match status" value="1"/>
</dbReference>
<proteinExistence type="predicted"/>
<organism evidence="6 7">
    <name type="scientific">Bodo saltans</name>
    <name type="common">Flagellated protozoan</name>
    <dbReference type="NCBI Taxonomy" id="75058"/>
    <lineage>
        <taxon>Eukaryota</taxon>
        <taxon>Discoba</taxon>
        <taxon>Euglenozoa</taxon>
        <taxon>Kinetoplastea</taxon>
        <taxon>Metakinetoplastina</taxon>
        <taxon>Eubodonida</taxon>
        <taxon>Bodonidae</taxon>
        <taxon>Bodo</taxon>
    </lineage>
</organism>
<evidence type="ECO:0000313" key="7">
    <source>
        <dbReference type="Proteomes" id="UP000051952"/>
    </source>
</evidence>
<evidence type="ECO:0000256" key="3">
    <source>
        <dbReference type="ARBA" id="ARBA00023180"/>
    </source>
</evidence>
<gene>
    <name evidence="6" type="ORF">BSAL_38700</name>
</gene>
<dbReference type="AlphaFoldDB" id="A0A0S4JQN3"/>
<dbReference type="OrthoDB" id="6284081at2759"/>